<feature type="transmembrane region" description="Helical" evidence="2">
    <location>
        <begin position="251"/>
        <end position="275"/>
    </location>
</feature>
<feature type="transmembrane region" description="Helical" evidence="2">
    <location>
        <begin position="92"/>
        <end position="116"/>
    </location>
</feature>
<dbReference type="GO" id="GO:0080120">
    <property type="term" value="P:CAAX-box protein maturation"/>
    <property type="evidence" value="ECO:0007669"/>
    <property type="project" value="UniProtKB-ARBA"/>
</dbReference>
<evidence type="ECO:0000313" key="4">
    <source>
        <dbReference type="EMBL" id="ADV84102.1"/>
    </source>
</evidence>
<dbReference type="AlphaFoldDB" id="E8V8R5"/>
<dbReference type="STRING" id="401053.AciPR4_3348"/>
<dbReference type="Proteomes" id="UP000006844">
    <property type="component" value="Chromosome"/>
</dbReference>
<evidence type="ECO:0000259" key="3">
    <source>
        <dbReference type="Pfam" id="PF02517"/>
    </source>
</evidence>
<proteinExistence type="predicted"/>
<reference evidence="4 5" key="1">
    <citation type="journal article" date="2012" name="Stand. Genomic Sci.">
        <title>Complete genome sequence of Terriglobus saanensis type strain SP1PR4(T), an Acidobacteria from tundra soil.</title>
        <authorList>
            <person name="Rawat S.R."/>
            <person name="Mannisto M.K."/>
            <person name="Starovoytov V."/>
            <person name="Goodwin L."/>
            <person name="Nolan M."/>
            <person name="Hauser L."/>
            <person name="Land M."/>
            <person name="Davenport K.W."/>
            <person name="Woyke T."/>
            <person name="Haggblom M.M."/>
        </authorList>
    </citation>
    <scope>NUCLEOTIDE SEQUENCE</scope>
    <source>
        <strain evidence="5">ATCC BAA-1853 / DSM 23119 / SP1PR4</strain>
    </source>
</reference>
<evidence type="ECO:0000313" key="5">
    <source>
        <dbReference type="Proteomes" id="UP000006844"/>
    </source>
</evidence>
<evidence type="ECO:0000256" key="2">
    <source>
        <dbReference type="SAM" id="Phobius"/>
    </source>
</evidence>
<dbReference type="RefSeq" id="WP_013569833.1">
    <property type="nucleotide sequence ID" value="NC_014963.1"/>
</dbReference>
<feature type="transmembrane region" description="Helical" evidence="2">
    <location>
        <begin position="322"/>
        <end position="341"/>
    </location>
</feature>
<gene>
    <name evidence="4" type="ordered locus">AciPR4_3348</name>
</gene>
<keyword evidence="5" id="KW-1185">Reference proteome</keyword>
<dbReference type="InterPro" id="IPR003675">
    <property type="entry name" value="Rce1/LyrA-like_dom"/>
</dbReference>
<evidence type="ECO:0000256" key="1">
    <source>
        <dbReference type="SAM" id="MobiDB-lite"/>
    </source>
</evidence>
<feature type="region of interest" description="Disordered" evidence="1">
    <location>
        <begin position="1"/>
        <end position="20"/>
    </location>
</feature>
<feature type="domain" description="CAAX prenyl protease 2/Lysostaphin resistance protein A-like" evidence="3">
    <location>
        <begin position="177"/>
        <end position="283"/>
    </location>
</feature>
<dbReference type="GO" id="GO:0004175">
    <property type="term" value="F:endopeptidase activity"/>
    <property type="evidence" value="ECO:0007669"/>
    <property type="project" value="UniProtKB-ARBA"/>
</dbReference>
<dbReference type="OrthoDB" id="324900at2"/>
<dbReference type="PANTHER" id="PTHR39430:SF1">
    <property type="entry name" value="PROTEASE"/>
    <property type="match status" value="1"/>
</dbReference>
<keyword evidence="2" id="KW-0472">Membrane</keyword>
<accession>E8V8R5</accession>
<feature type="transmembrane region" description="Helical" evidence="2">
    <location>
        <begin position="168"/>
        <end position="189"/>
    </location>
</feature>
<dbReference type="EMBL" id="CP002467">
    <property type="protein sequence ID" value="ADV84102.1"/>
    <property type="molecule type" value="Genomic_DNA"/>
</dbReference>
<dbReference type="KEGG" id="tsa:AciPR4_3348"/>
<dbReference type="Pfam" id="PF02517">
    <property type="entry name" value="Rce1-like"/>
    <property type="match status" value="1"/>
</dbReference>
<protein>
    <submittedName>
        <fullName evidence="4">Abortive infection protein</fullName>
    </submittedName>
</protein>
<keyword evidence="2" id="KW-1133">Transmembrane helix</keyword>
<feature type="transmembrane region" description="Helical" evidence="2">
    <location>
        <begin position="136"/>
        <end position="156"/>
    </location>
</feature>
<dbReference type="PANTHER" id="PTHR39430">
    <property type="entry name" value="MEMBRANE-ASSOCIATED PROTEASE-RELATED"/>
    <property type="match status" value="1"/>
</dbReference>
<keyword evidence="2" id="KW-0812">Transmembrane</keyword>
<dbReference type="HOGENOM" id="CLU_051806_2_0_0"/>
<dbReference type="eggNOG" id="COG1266">
    <property type="taxonomic scope" value="Bacteria"/>
</dbReference>
<name>E8V8R5_TERSS</name>
<feature type="transmembrane region" description="Helical" evidence="2">
    <location>
        <begin position="52"/>
        <end position="72"/>
    </location>
</feature>
<feature type="transmembrane region" description="Helical" evidence="2">
    <location>
        <begin position="222"/>
        <end position="239"/>
    </location>
</feature>
<sequence>MPEEMDPQNPPSALPIAETGEKTWYPPAEDDAASVPPEDSALRKIFYGKDGLRAGWSLLLFIAFVLLLGKAFNTVAHHFHHPVPRRDAPQPLSTLLITDGVNFLIVVFSAFLVSLIEKRRFSSYGLGSIRGRVAQFLVGSLWGGILLSALVVALRLTGHLVFDGRLLFGAQALHWGILWLIGFLLVGLFEEYFLRAFFQFTVARGIAGVSGALGMGERTRKILGFWLSALFFAFIFGLGHKVNPGESPVGLLAAGIVSLVFVFSLWRTGSLWWAVGFHAVWDWAESFFYGVGDSGLMAEQHLLASHPVGTPLMSGGLTGPEGSVYVFGILALTAVVIALTLPSQPGSPSQASAPRSEA</sequence>
<organism evidence="4 5">
    <name type="scientific">Terriglobus saanensis (strain ATCC BAA-1853 / DSM 23119 / SP1PR4)</name>
    <dbReference type="NCBI Taxonomy" id="401053"/>
    <lineage>
        <taxon>Bacteria</taxon>
        <taxon>Pseudomonadati</taxon>
        <taxon>Acidobacteriota</taxon>
        <taxon>Terriglobia</taxon>
        <taxon>Terriglobales</taxon>
        <taxon>Acidobacteriaceae</taxon>
        <taxon>Terriglobus</taxon>
    </lineage>
</organism>